<sequence length="62" mass="6563">MRRAALKKWLVGGLILMFGLAAILKDNGQPLCVCQRGTADFAGFLPLVAVFNDVGTGFVHGS</sequence>
<feature type="non-terminal residue" evidence="1">
    <location>
        <position position="62"/>
    </location>
</feature>
<comment type="caution">
    <text evidence="1">The sequence shown here is derived from an EMBL/GenBank/DDBJ whole genome shotgun (WGS) entry which is preliminary data.</text>
</comment>
<reference evidence="1 2" key="1">
    <citation type="submission" date="2015-07" db="EMBL/GenBank/DDBJ databases">
        <title>Genome sequence of Levilinea saccharolytica DSM 16555.</title>
        <authorList>
            <person name="Hemp J."/>
            <person name="Ward L.M."/>
            <person name="Pace L.A."/>
            <person name="Fischer W.W."/>
        </authorList>
    </citation>
    <scope>NUCLEOTIDE SEQUENCE [LARGE SCALE GENOMIC DNA]</scope>
    <source>
        <strain evidence="1 2">KIBI-1</strain>
    </source>
</reference>
<proteinExistence type="predicted"/>
<dbReference type="AlphaFoldDB" id="A0A0P6XVV7"/>
<evidence type="ECO:0000313" key="1">
    <source>
        <dbReference type="EMBL" id="KPL83341.1"/>
    </source>
</evidence>
<dbReference type="EMBL" id="LGCM01000032">
    <property type="protein sequence ID" value="KPL83341.1"/>
    <property type="molecule type" value="Genomic_DNA"/>
</dbReference>
<organism evidence="1 2">
    <name type="scientific">Levilinea saccharolytica</name>
    <dbReference type="NCBI Taxonomy" id="229921"/>
    <lineage>
        <taxon>Bacteria</taxon>
        <taxon>Bacillati</taxon>
        <taxon>Chloroflexota</taxon>
        <taxon>Anaerolineae</taxon>
        <taxon>Anaerolineales</taxon>
        <taxon>Anaerolineaceae</taxon>
        <taxon>Levilinea</taxon>
    </lineage>
</organism>
<gene>
    <name evidence="1" type="ORF">ADN01_08640</name>
</gene>
<keyword evidence="2" id="KW-1185">Reference proteome</keyword>
<evidence type="ECO:0000313" key="2">
    <source>
        <dbReference type="Proteomes" id="UP000050501"/>
    </source>
</evidence>
<name>A0A0P6XVV7_9CHLR</name>
<accession>A0A0P6XVV7</accession>
<dbReference type="STRING" id="229921.ADN01_08640"/>
<dbReference type="Proteomes" id="UP000050501">
    <property type="component" value="Unassembled WGS sequence"/>
</dbReference>
<protein>
    <submittedName>
        <fullName evidence="1">Uncharacterized protein</fullName>
    </submittedName>
</protein>